<name>A0A498HVC2_MALDO</name>
<dbReference type="PANTHER" id="PTHR33018:SF31">
    <property type="entry name" value="TRANSPOSASE, PTTA_EN_SPM, PLANT"/>
    <property type="match status" value="1"/>
</dbReference>
<feature type="region of interest" description="Disordered" evidence="4">
    <location>
        <begin position="241"/>
        <end position="310"/>
    </location>
</feature>
<evidence type="ECO:0000256" key="3">
    <source>
        <dbReference type="ARBA" id="ARBA00022801"/>
    </source>
</evidence>
<keyword evidence="7" id="KW-1185">Reference proteome</keyword>
<proteinExistence type="inferred from homology"/>
<dbReference type="PROSITE" id="PS50600">
    <property type="entry name" value="ULP_PROTEASE"/>
    <property type="match status" value="1"/>
</dbReference>
<evidence type="ECO:0000256" key="1">
    <source>
        <dbReference type="ARBA" id="ARBA00005234"/>
    </source>
</evidence>
<dbReference type="EMBL" id="RDQH01000341">
    <property type="protein sequence ID" value="RXH75538.1"/>
    <property type="molecule type" value="Genomic_DNA"/>
</dbReference>
<evidence type="ECO:0000256" key="2">
    <source>
        <dbReference type="ARBA" id="ARBA00022670"/>
    </source>
</evidence>
<evidence type="ECO:0000313" key="7">
    <source>
        <dbReference type="Proteomes" id="UP000290289"/>
    </source>
</evidence>
<evidence type="ECO:0000313" key="6">
    <source>
        <dbReference type="EMBL" id="RXH75538.1"/>
    </source>
</evidence>
<feature type="compositionally biased region" description="Basic and acidic residues" evidence="4">
    <location>
        <begin position="243"/>
        <end position="289"/>
    </location>
</feature>
<dbReference type="InterPro" id="IPR003653">
    <property type="entry name" value="Peptidase_C48_C"/>
</dbReference>
<feature type="region of interest" description="Disordered" evidence="4">
    <location>
        <begin position="1"/>
        <end position="26"/>
    </location>
</feature>
<dbReference type="GO" id="GO:0008234">
    <property type="term" value="F:cysteine-type peptidase activity"/>
    <property type="evidence" value="ECO:0007669"/>
    <property type="project" value="InterPro"/>
</dbReference>
<keyword evidence="3" id="KW-0378">Hydrolase</keyword>
<gene>
    <name evidence="6" type="ORF">DVH24_039237</name>
</gene>
<dbReference type="PANTHER" id="PTHR33018">
    <property type="entry name" value="OS10G0338966 PROTEIN-RELATED"/>
    <property type="match status" value="1"/>
</dbReference>
<dbReference type="SUPFAM" id="SSF54001">
    <property type="entry name" value="Cysteine proteinases"/>
    <property type="match status" value="1"/>
</dbReference>
<evidence type="ECO:0000259" key="5">
    <source>
        <dbReference type="PROSITE" id="PS50600"/>
    </source>
</evidence>
<accession>A0A498HVC2</accession>
<dbReference type="Proteomes" id="UP000290289">
    <property type="component" value="Chromosome 15"/>
</dbReference>
<feature type="compositionally biased region" description="Basic and acidic residues" evidence="4">
    <location>
        <begin position="1"/>
        <end position="16"/>
    </location>
</feature>
<reference evidence="6 7" key="1">
    <citation type="submission" date="2018-10" db="EMBL/GenBank/DDBJ databases">
        <title>A high-quality apple genome assembly.</title>
        <authorList>
            <person name="Hu J."/>
        </authorList>
    </citation>
    <scope>NUCLEOTIDE SEQUENCE [LARGE SCALE GENOMIC DNA]</scope>
    <source>
        <strain evidence="7">cv. HFTH1</strain>
        <tissue evidence="6">Young leaf</tissue>
    </source>
</reference>
<dbReference type="Pfam" id="PF02902">
    <property type="entry name" value="Peptidase_C48"/>
    <property type="match status" value="1"/>
</dbReference>
<protein>
    <recommendedName>
        <fullName evidence="5">Ubiquitin-like protease family profile domain-containing protein</fullName>
    </recommendedName>
</protein>
<organism evidence="6 7">
    <name type="scientific">Malus domestica</name>
    <name type="common">Apple</name>
    <name type="synonym">Pyrus malus</name>
    <dbReference type="NCBI Taxonomy" id="3750"/>
    <lineage>
        <taxon>Eukaryota</taxon>
        <taxon>Viridiplantae</taxon>
        <taxon>Streptophyta</taxon>
        <taxon>Embryophyta</taxon>
        <taxon>Tracheophyta</taxon>
        <taxon>Spermatophyta</taxon>
        <taxon>Magnoliopsida</taxon>
        <taxon>eudicotyledons</taxon>
        <taxon>Gunneridae</taxon>
        <taxon>Pentapetalae</taxon>
        <taxon>rosids</taxon>
        <taxon>fabids</taxon>
        <taxon>Rosales</taxon>
        <taxon>Rosaceae</taxon>
        <taxon>Amygdaloideae</taxon>
        <taxon>Maleae</taxon>
        <taxon>Malus</taxon>
    </lineage>
</organism>
<dbReference type="AlphaFoldDB" id="A0A498HVC2"/>
<feature type="compositionally biased region" description="Basic and acidic residues" evidence="4">
    <location>
        <begin position="298"/>
        <end position="310"/>
    </location>
</feature>
<dbReference type="InterPro" id="IPR038765">
    <property type="entry name" value="Papain-like_cys_pep_sf"/>
</dbReference>
<dbReference type="STRING" id="3750.A0A498HVC2"/>
<dbReference type="Gene3D" id="3.40.395.10">
    <property type="entry name" value="Adenoviral Proteinase, Chain A"/>
    <property type="match status" value="1"/>
</dbReference>
<keyword evidence="2" id="KW-0645">Protease</keyword>
<evidence type="ECO:0000256" key="4">
    <source>
        <dbReference type="SAM" id="MobiDB-lite"/>
    </source>
</evidence>
<dbReference type="GO" id="GO:0006508">
    <property type="term" value="P:proteolysis"/>
    <property type="evidence" value="ECO:0007669"/>
    <property type="project" value="UniProtKB-KW"/>
</dbReference>
<sequence length="738" mass="84018">MGSPKPKEVSTSKETEDAVTTSSGLKRKRGITNMRRIASTGKKLIVQYNSKGKPYGKVASELASYIGVVTRRTVPISVEGWPKVEKDLKNKIWEAIDMAFVLAPKSRKTVLSAASNRWRQFKCDLTTKYIMPFKDDAEALKNPPKEYDFIKQEHWEQFVNGRLTKEFQKLHKEQKERRAKLKYIHRMSRKGYANLEAELKKTMPEGELDGHLLWKKAREDRKGNISDVTIGEQATKIVSMLHPNREHSERSGPAEHCEDSEESRHSNHFEHAEHSERPKHSEHAEHSEDAEPFEQAEQSEHQEHPEHSEHQEHLYNFDANLSSKNNGVLTMALETPEQSGRVREVGGFVRPRDRQAQLEKEDLLDEVKKMIEQQGAYFKAKIAELEAKIDGGAAAITLPTLTPNPSGKAGCSGKENNVLEDNEIDFVELAVVGKRDAIKKRGNTAEKPQELPKQDMSLPKSLKLLYRYAERAMRDGETISVDIEKAVFGVSKTVSISREVIMQFMEMKEISATCMIVYMRHLYNKLKESNMVNMVGLTDPSSISVGVGDSDHKSRMLAAGLQNVPSDQVLLVPYNSGYHWMLTIISEGKDVCYFMDPLQRYFMDSLRRSMHEEEWKYVVNNGISQFKAQMGRGVQKPPIWKVLTGPKQPSNMECGYYVMRYMKEIIEDENLSFAAKWDGKALDAYTQAELNEVRCEWGDIIANGRADFQQSLLYLIHGGRDSSTWSVILLGTIETSWA</sequence>
<feature type="domain" description="Ubiquitin-like protease family profile" evidence="5">
    <location>
        <begin position="494"/>
        <end position="665"/>
    </location>
</feature>
<comment type="caution">
    <text evidence="6">The sequence shown here is derived from an EMBL/GenBank/DDBJ whole genome shotgun (WGS) entry which is preliminary data.</text>
</comment>
<comment type="similarity">
    <text evidence="1">Belongs to the peptidase C48 family.</text>
</comment>